<organism evidence="10 11">
    <name type="scientific">Aulographum hederae CBS 113979</name>
    <dbReference type="NCBI Taxonomy" id="1176131"/>
    <lineage>
        <taxon>Eukaryota</taxon>
        <taxon>Fungi</taxon>
        <taxon>Dikarya</taxon>
        <taxon>Ascomycota</taxon>
        <taxon>Pezizomycotina</taxon>
        <taxon>Dothideomycetes</taxon>
        <taxon>Pleosporomycetidae</taxon>
        <taxon>Aulographales</taxon>
        <taxon>Aulographaceae</taxon>
    </lineage>
</organism>
<accession>A0A6G1H5Z0</accession>
<dbReference type="Pfam" id="PF01694">
    <property type="entry name" value="Rhomboid"/>
    <property type="match status" value="1"/>
</dbReference>
<comment type="subcellular location">
    <subcellularLocation>
        <location evidence="1">Membrane</location>
        <topology evidence="1">Multi-pass membrane protein</topology>
    </subcellularLocation>
</comment>
<comment type="similarity">
    <text evidence="2">Belongs to the peptidase S54 family.</text>
</comment>
<dbReference type="PANTHER" id="PTHR43731:SF14">
    <property type="entry name" value="PRESENILIN-ASSOCIATED RHOMBOID-LIKE PROTEIN, MITOCHONDRIAL"/>
    <property type="match status" value="1"/>
</dbReference>
<feature type="transmembrane region" description="Helical" evidence="8">
    <location>
        <begin position="564"/>
        <end position="583"/>
    </location>
</feature>
<keyword evidence="5 8" id="KW-1133">Transmembrane helix</keyword>
<evidence type="ECO:0000259" key="9">
    <source>
        <dbReference type="Pfam" id="PF01694"/>
    </source>
</evidence>
<proteinExistence type="inferred from homology"/>
<gene>
    <name evidence="10" type="ORF">K402DRAFT_23533</name>
</gene>
<feature type="region of interest" description="Disordered" evidence="7">
    <location>
        <begin position="76"/>
        <end position="106"/>
    </location>
</feature>
<dbReference type="Gene3D" id="1.20.1540.10">
    <property type="entry name" value="Rhomboid-like"/>
    <property type="match status" value="1"/>
</dbReference>
<dbReference type="PANTHER" id="PTHR43731">
    <property type="entry name" value="RHOMBOID PROTEASE"/>
    <property type="match status" value="1"/>
</dbReference>
<feature type="transmembrane region" description="Helical" evidence="8">
    <location>
        <begin position="538"/>
        <end position="558"/>
    </location>
</feature>
<keyword evidence="11" id="KW-1185">Reference proteome</keyword>
<feature type="transmembrane region" description="Helical" evidence="8">
    <location>
        <begin position="360"/>
        <end position="378"/>
    </location>
</feature>
<evidence type="ECO:0000256" key="4">
    <source>
        <dbReference type="ARBA" id="ARBA00022801"/>
    </source>
</evidence>
<feature type="compositionally biased region" description="Basic residues" evidence="7">
    <location>
        <begin position="82"/>
        <end position="91"/>
    </location>
</feature>
<feature type="transmembrane region" description="Helical" evidence="8">
    <location>
        <begin position="423"/>
        <end position="443"/>
    </location>
</feature>
<dbReference type="EMBL" id="ML977148">
    <property type="protein sequence ID" value="KAF1988419.1"/>
    <property type="molecule type" value="Genomic_DNA"/>
</dbReference>
<protein>
    <recommendedName>
        <fullName evidence="9">Peptidase S54 rhomboid domain-containing protein</fullName>
    </recommendedName>
</protein>
<evidence type="ECO:0000256" key="6">
    <source>
        <dbReference type="ARBA" id="ARBA00023136"/>
    </source>
</evidence>
<evidence type="ECO:0000256" key="5">
    <source>
        <dbReference type="ARBA" id="ARBA00022989"/>
    </source>
</evidence>
<dbReference type="OrthoDB" id="10260614at2759"/>
<evidence type="ECO:0000256" key="3">
    <source>
        <dbReference type="ARBA" id="ARBA00022692"/>
    </source>
</evidence>
<feature type="domain" description="Peptidase S54 rhomboid" evidence="9">
    <location>
        <begin position="440"/>
        <end position="582"/>
    </location>
</feature>
<dbReference type="InterPro" id="IPR050925">
    <property type="entry name" value="Rhomboid_protease_S54"/>
</dbReference>
<dbReference type="AlphaFoldDB" id="A0A6G1H5Z0"/>
<keyword evidence="6 8" id="KW-0472">Membrane</keyword>
<evidence type="ECO:0000256" key="7">
    <source>
        <dbReference type="SAM" id="MobiDB-lite"/>
    </source>
</evidence>
<feature type="transmembrane region" description="Helical" evidence="8">
    <location>
        <begin position="393"/>
        <end position="411"/>
    </location>
</feature>
<dbReference type="InterPro" id="IPR035952">
    <property type="entry name" value="Rhomboid-like_sf"/>
</dbReference>
<dbReference type="SUPFAM" id="SSF144091">
    <property type="entry name" value="Rhomboid-like"/>
    <property type="match status" value="1"/>
</dbReference>
<evidence type="ECO:0000313" key="11">
    <source>
        <dbReference type="Proteomes" id="UP000800041"/>
    </source>
</evidence>
<dbReference type="GO" id="GO:0016020">
    <property type="term" value="C:membrane"/>
    <property type="evidence" value="ECO:0007669"/>
    <property type="project" value="UniProtKB-SubCell"/>
</dbReference>
<evidence type="ECO:0000256" key="8">
    <source>
        <dbReference type="SAM" id="Phobius"/>
    </source>
</evidence>
<name>A0A6G1H5Z0_9PEZI</name>
<feature type="transmembrane region" description="Helical" evidence="8">
    <location>
        <begin position="475"/>
        <end position="493"/>
    </location>
</feature>
<keyword evidence="3 8" id="KW-0812">Transmembrane</keyword>
<dbReference type="GO" id="GO:0004252">
    <property type="term" value="F:serine-type endopeptidase activity"/>
    <property type="evidence" value="ECO:0007669"/>
    <property type="project" value="InterPro"/>
</dbReference>
<feature type="transmembrane region" description="Helical" evidence="8">
    <location>
        <begin position="449"/>
        <end position="466"/>
    </location>
</feature>
<sequence>MNNACVVALRLPYAGLRPSPWSTALRRFSSACTKPPSSPASPSNAHIRSSKFVAPSVGFGCFGIERARASAFSTTTGIGSQKSKKAKKRVKPVHDRLSPNASASDGDLSLPKIALSASEVAGIFGAHLSPESANRLLRLIHSRRVSGLLAEDGILFSSNDFGPQAKEWTQDVGMKALQWLRDEYPIDEEGAAQQWAAEEAQKLEAELLARGEKIGLYKAEKRPVERDYQEEEAAVEAQSQGTSYGRSRYGVSRLDQIRRANEEAWEKQQAEAKKAEERAAAALPKGSKKTGIVSRNESVSGISIRDKLREEGITGPYSYSTYKRLRGTKVNPEHQRLQEEAEPFTKVPNMTMSQRLVPSYLFGLAVIILSVVFAYNYTPPDPSSRMLPREPPALATIAVLCACNTAVFLLWRLPPFARARKAMYKYFMVIAAKPIAPSILLNVFSHQNFGHFLINTGMLFALGPYAHEVVGRGDFIAIYLSSGVVGSLVSLTWHVARGALHTSSLGASGAMLGIVATHCLMKPDHEMKVMGVPIDSRLFLLIIVALEAPLASFSLFGGGGSADVAAHFGGYATGAIASLLMSLRKPKGDGDASGGRMIELERAKDGAVLSNANNTGHS</sequence>
<evidence type="ECO:0000256" key="2">
    <source>
        <dbReference type="ARBA" id="ARBA00009045"/>
    </source>
</evidence>
<dbReference type="Proteomes" id="UP000800041">
    <property type="component" value="Unassembled WGS sequence"/>
</dbReference>
<dbReference type="InterPro" id="IPR022764">
    <property type="entry name" value="Peptidase_S54_rhomboid_dom"/>
</dbReference>
<evidence type="ECO:0000256" key="1">
    <source>
        <dbReference type="ARBA" id="ARBA00004141"/>
    </source>
</evidence>
<reference evidence="10" key="1">
    <citation type="journal article" date="2020" name="Stud. Mycol.">
        <title>101 Dothideomycetes genomes: a test case for predicting lifestyles and emergence of pathogens.</title>
        <authorList>
            <person name="Haridas S."/>
            <person name="Albert R."/>
            <person name="Binder M."/>
            <person name="Bloem J."/>
            <person name="Labutti K."/>
            <person name="Salamov A."/>
            <person name="Andreopoulos B."/>
            <person name="Baker S."/>
            <person name="Barry K."/>
            <person name="Bills G."/>
            <person name="Bluhm B."/>
            <person name="Cannon C."/>
            <person name="Castanera R."/>
            <person name="Culley D."/>
            <person name="Daum C."/>
            <person name="Ezra D."/>
            <person name="Gonzalez J."/>
            <person name="Henrissat B."/>
            <person name="Kuo A."/>
            <person name="Liang C."/>
            <person name="Lipzen A."/>
            <person name="Lutzoni F."/>
            <person name="Magnuson J."/>
            <person name="Mondo S."/>
            <person name="Nolan M."/>
            <person name="Ohm R."/>
            <person name="Pangilinan J."/>
            <person name="Park H.-J."/>
            <person name="Ramirez L."/>
            <person name="Alfaro M."/>
            <person name="Sun H."/>
            <person name="Tritt A."/>
            <person name="Yoshinaga Y."/>
            <person name="Zwiers L.-H."/>
            <person name="Turgeon B."/>
            <person name="Goodwin S."/>
            <person name="Spatafora J."/>
            <person name="Crous P."/>
            <person name="Grigoriev I."/>
        </authorList>
    </citation>
    <scope>NUCLEOTIDE SEQUENCE</scope>
    <source>
        <strain evidence="10">CBS 113979</strain>
    </source>
</reference>
<dbReference type="GO" id="GO:0006465">
    <property type="term" value="P:signal peptide processing"/>
    <property type="evidence" value="ECO:0007669"/>
    <property type="project" value="TreeGrafter"/>
</dbReference>
<keyword evidence="4" id="KW-0378">Hydrolase</keyword>
<evidence type="ECO:0000313" key="10">
    <source>
        <dbReference type="EMBL" id="KAF1988419.1"/>
    </source>
</evidence>
<feature type="transmembrane region" description="Helical" evidence="8">
    <location>
        <begin position="499"/>
        <end position="517"/>
    </location>
</feature>